<dbReference type="PANTHER" id="PTHR47623:SF1">
    <property type="entry name" value="OS09G0287300 PROTEIN"/>
    <property type="match status" value="1"/>
</dbReference>
<dbReference type="EMBL" id="LT962688">
    <property type="protein sequence ID" value="SOR27273.1"/>
    <property type="molecule type" value="Genomic_DNA"/>
</dbReference>
<dbReference type="Gene3D" id="3.40.50.1240">
    <property type="entry name" value="Phosphoglycerate mutase-like"/>
    <property type="match status" value="1"/>
</dbReference>
<reference evidence="2" key="1">
    <citation type="submission" date="2017-10" db="EMBL/GenBank/DDBJ databases">
        <authorList>
            <person name="Regsiter A."/>
            <person name="William W."/>
        </authorList>
    </citation>
    <scope>NUCLEOTIDE SEQUENCE [LARGE SCALE GENOMIC DNA]</scope>
</reference>
<accession>A0A2N9AIZ5</accession>
<dbReference type="InterPro" id="IPR013078">
    <property type="entry name" value="His_Pase_superF_clade-1"/>
</dbReference>
<proteinExistence type="predicted"/>
<dbReference type="InterPro" id="IPR029033">
    <property type="entry name" value="His_PPase_superfam"/>
</dbReference>
<sequence length="176" mass="19142">MMRRLLLLRHAKSAYPQGVADIDRPLNGRGREAAPLMGAYLAREGLTPDHVMVSPARRTQETWAALRAELPETPMETVPSIYEAPAARILDAIRSAPAEAATLLVIGHNPGLGDLALRLVGEGPKDLQKELREKFPTAALAVFAFDAEGWEDIAAGGGRLLRFVRPRQLAADMDDD</sequence>
<evidence type="ECO:0000313" key="2">
    <source>
        <dbReference type="Proteomes" id="UP000233769"/>
    </source>
</evidence>
<dbReference type="PANTHER" id="PTHR47623">
    <property type="entry name" value="OS09G0287300 PROTEIN"/>
    <property type="match status" value="1"/>
</dbReference>
<dbReference type="Proteomes" id="UP000233769">
    <property type="component" value="Chromosome tk0001"/>
</dbReference>
<evidence type="ECO:0000313" key="1">
    <source>
        <dbReference type="EMBL" id="SOR27273.1"/>
    </source>
</evidence>
<gene>
    <name evidence="1" type="ORF">TK0001_0671</name>
</gene>
<organism evidence="1 2">
    <name type="scientific">Methylorubrum extorquens</name>
    <name type="common">Methylobacterium dichloromethanicum</name>
    <name type="synonym">Methylobacterium extorquens</name>
    <dbReference type="NCBI Taxonomy" id="408"/>
    <lineage>
        <taxon>Bacteria</taxon>
        <taxon>Pseudomonadati</taxon>
        <taxon>Pseudomonadota</taxon>
        <taxon>Alphaproteobacteria</taxon>
        <taxon>Hyphomicrobiales</taxon>
        <taxon>Methylobacteriaceae</taxon>
        <taxon>Methylorubrum</taxon>
    </lineage>
</organism>
<name>A0A2N9AIZ5_METEX</name>
<evidence type="ECO:0008006" key="3">
    <source>
        <dbReference type="Google" id="ProtNLM"/>
    </source>
</evidence>
<protein>
    <recommendedName>
        <fullName evidence="3">Phosphoglycerate mutase</fullName>
    </recommendedName>
</protein>
<dbReference type="Pfam" id="PF00300">
    <property type="entry name" value="His_Phos_1"/>
    <property type="match status" value="1"/>
</dbReference>
<dbReference type="SUPFAM" id="SSF53254">
    <property type="entry name" value="Phosphoglycerate mutase-like"/>
    <property type="match status" value="1"/>
</dbReference>
<dbReference type="SMART" id="SM00855">
    <property type="entry name" value="PGAM"/>
    <property type="match status" value="1"/>
</dbReference>
<dbReference type="CDD" id="cd07067">
    <property type="entry name" value="HP_PGM_like"/>
    <property type="match status" value="1"/>
</dbReference>
<dbReference type="AlphaFoldDB" id="A0A2N9AIZ5"/>